<dbReference type="InterPro" id="IPR012337">
    <property type="entry name" value="RNaseH-like_sf"/>
</dbReference>
<name>A0A4Y2A2I2_ARAVE</name>
<dbReference type="SUPFAM" id="SSF53098">
    <property type="entry name" value="Ribonuclease H-like"/>
    <property type="match status" value="1"/>
</dbReference>
<dbReference type="InterPro" id="IPR036397">
    <property type="entry name" value="RNaseH_sf"/>
</dbReference>
<dbReference type="Pfam" id="PF00075">
    <property type="entry name" value="RNase_H"/>
    <property type="match status" value="1"/>
</dbReference>
<evidence type="ECO:0000313" key="2">
    <source>
        <dbReference type="EMBL" id="GBL74041.1"/>
    </source>
</evidence>
<organism evidence="2 3">
    <name type="scientific">Araneus ventricosus</name>
    <name type="common">Orbweaver spider</name>
    <name type="synonym">Epeira ventricosa</name>
    <dbReference type="NCBI Taxonomy" id="182803"/>
    <lineage>
        <taxon>Eukaryota</taxon>
        <taxon>Metazoa</taxon>
        <taxon>Ecdysozoa</taxon>
        <taxon>Arthropoda</taxon>
        <taxon>Chelicerata</taxon>
        <taxon>Arachnida</taxon>
        <taxon>Araneae</taxon>
        <taxon>Araneomorphae</taxon>
        <taxon>Entelegynae</taxon>
        <taxon>Araneoidea</taxon>
        <taxon>Araneidae</taxon>
        <taxon>Araneus</taxon>
    </lineage>
</organism>
<comment type="caution">
    <text evidence="2">The sequence shown here is derived from an EMBL/GenBank/DDBJ whole genome shotgun (WGS) entry which is preliminary data.</text>
</comment>
<dbReference type="GO" id="GO:0004523">
    <property type="term" value="F:RNA-DNA hybrid ribonuclease activity"/>
    <property type="evidence" value="ECO:0007669"/>
    <property type="project" value="InterPro"/>
</dbReference>
<feature type="domain" description="RNase H type-1" evidence="1">
    <location>
        <begin position="45"/>
        <end position="144"/>
    </location>
</feature>
<reference evidence="2 3" key="1">
    <citation type="journal article" date="2019" name="Sci. Rep.">
        <title>Orb-weaving spider Araneus ventricosus genome elucidates the spidroin gene catalogue.</title>
        <authorList>
            <person name="Kono N."/>
            <person name="Nakamura H."/>
            <person name="Ohtoshi R."/>
            <person name="Moran D.A.P."/>
            <person name="Shinohara A."/>
            <person name="Yoshida Y."/>
            <person name="Fujiwara M."/>
            <person name="Mori M."/>
            <person name="Tomita M."/>
            <person name="Arakawa K."/>
        </authorList>
    </citation>
    <scope>NUCLEOTIDE SEQUENCE [LARGE SCALE GENOMIC DNA]</scope>
</reference>
<dbReference type="InterPro" id="IPR002156">
    <property type="entry name" value="RNaseH_domain"/>
</dbReference>
<evidence type="ECO:0000259" key="1">
    <source>
        <dbReference type="PROSITE" id="PS50879"/>
    </source>
</evidence>
<gene>
    <name evidence="2" type="ORF">AVEN_230951_1</name>
</gene>
<dbReference type="PROSITE" id="PS50879">
    <property type="entry name" value="RNASE_H_1"/>
    <property type="match status" value="1"/>
</dbReference>
<protein>
    <recommendedName>
        <fullName evidence="1">RNase H type-1 domain-containing protein</fullName>
    </recommendedName>
</protein>
<dbReference type="Gene3D" id="3.30.420.10">
    <property type="entry name" value="Ribonuclease H-like superfamily/Ribonuclease H"/>
    <property type="match status" value="1"/>
</dbReference>
<proteinExistence type="predicted"/>
<accession>A0A4Y2A2I2</accession>
<dbReference type="EMBL" id="BGPR01000004">
    <property type="protein sequence ID" value="GBL74041.1"/>
    <property type="molecule type" value="Genomic_DNA"/>
</dbReference>
<dbReference type="AlphaFoldDB" id="A0A4Y2A2I2"/>
<dbReference type="Proteomes" id="UP000499080">
    <property type="component" value="Unassembled WGS sequence"/>
</dbReference>
<dbReference type="OrthoDB" id="2677368at2759"/>
<sequence length="155" mass="17524">MWVRRTGEFGNIFPSYSDLSNFHFNHPVRSLASNIRIIEFPEKLDDADFEVYTDGSRVGDNAEFFAIYFEACWSLENGHKINIYTDSLSSIQILRSPYTKSNFVIKMKEKLSKAGGLVGLSWMKDHTGNPGNETADHFAKLATEIGECKNIPIPP</sequence>
<keyword evidence="3" id="KW-1185">Reference proteome</keyword>
<dbReference type="CDD" id="cd09276">
    <property type="entry name" value="Rnase_HI_RT_non_LTR"/>
    <property type="match status" value="1"/>
</dbReference>
<dbReference type="GO" id="GO:0003676">
    <property type="term" value="F:nucleic acid binding"/>
    <property type="evidence" value="ECO:0007669"/>
    <property type="project" value="InterPro"/>
</dbReference>
<evidence type="ECO:0000313" key="3">
    <source>
        <dbReference type="Proteomes" id="UP000499080"/>
    </source>
</evidence>